<proteinExistence type="evidence at transcript level"/>
<accession>K9J1A8</accession>
<dbReference type="EMBL" id="GABZ01003004">
    <property type="protein sequence ID" value="JAA50521.1"/>
    <property type="molecule type" value="mRNA"/>
</dbReference>
<organism evidence="1">
    <name type="scientific">Desmodus rotundus</name>
    <name type="common">Vampire bat</name>
    <dbReference type="NCBI Taxonomy" id="9430"/>
    <lineage>
        <taxon>Eukaryota</taxon>
        <taxon>Metazoa</taxon>
        <taxon>Chordata</taxon>
        <taxon>Craniata</taxon>
        <taxon>Vertebrata</taxon>
        <taxon>Euteleostomi</taxon>
        <taxon>Mammalia</taxon>
        <taxon>Eutheria</taxon>
        <taxon>Laurasiatheria</taxon>
        <taxon>Chiroptera</taxon>
        <taxon>Yangochiroptera</taxon>
        <taxon>Phyllostomidae</taxon>
        <taxon>Desmodontinae</taxon>
        <taxon>Desmodus</taxon>
    </lineage>
</organism>
<feature type="non-terminal residue" evidence="1">
    <location>
        <position position="1"/>
    </location>
</feature>
<dbReference type="AlphaFoldDB" id="K9J1A8"/>
<protein>
    <submittedName>
        <fullName evidence="1">Putative secreted protein</fullName>
    </submittedName>
</protein>
<evidence type="ECO:0000313" key="1">
    <source>
        <dbReference type="EMBL" id="JAA50521.1"/>
    </source>
</evidence>
<sequence>LWLPWLFCPSRSGLFAIPAHLRGFSCFMACVLEVSCTWSTFRWVASWLASSPSSDLCLNATYSVGPSLTHPIFKDPAFIFPPTSYHLTEDVIVCLLITTLSQLKSKYFKVGHFSLALSCFQCL</sequence>
<name>K9J1A8_DESRO</name>
<reference evidence="1" key="1">
    <citation type="submission" date="2012-11" db="EMBL/GenBank/DDBJ databases">
        <title>The Vampirome: Transcriptome and Proteome Analysis of the Submandibular and Accessory Glands of the Vampire Bat and Vector of Human Rabies, Desmodus rotundus.</title>
        <authorList>
            <person name="Francischetti I.M.B."/>
            <person name="Assumpcao T.C.F."/>
            <person name="Ma D."/>
            <person name="Vicente E.C."/>
            <person name="Ribeiro J.M.C."/>
        </authorList>
    </citation>
    <scope>NUCLEOTIDE SEQUENCE</scope>
    <source>
        <tissue evidence="1">Salivary gland</tissue>
    </source>
</reference>